<dbReference type="GO" id="GO:0016020">
    <property type="term" value="C:membrane"/>
    <property type="evidence" value="ECO:0007669"/>
    <property type="project" value="UniProtKB-SubCell"/>
</dbReference>
<feature type="transmembrane region" description="Helical" evidence="5">
    <location>
        <begin position="235"/>
        <end position="252"/>
    </location>
</feature>
<dbReference type="AlphaFoldDB" id="A0A7S3SRQ1"/>
<comment type="similarity">
    <text evidence="5">Belongs to the BI1 family.</text>
</comment>
<dbReference type="EMBL" id="HBIR01033019">
    <property type="protein sequence ID" value="CAE0562949.1"/>
    <property type="molecule type" value="Transcribed_RNA"/>
</dbReference>
<keyword evidence="3 5" id="KW-1133">Transmembrane helix</keyword>
<comment type="subcellular location">
    <subcellularLocation>
        <location evidence="1">Membrane</location>
        <topology evidence="1">Multi-pass membrane protein</topology>
    </subcellularLocation>
</comment>
<protein>
    <submittedName>
        <fullName evidence="7">Uncharacterized protein</fullName>
    </submittedName>
</protein>
<feature type="transmembrane region" description="Helical" evidence="5">
    <location>
        <begin position="179"/>
        <end position="199"/>
    </location>
</feature>
<reference evidence="7" key="1">
    <citation type="submission" date="2021-01" db="EMBL/GenBank/DDBJ databases">
        <authorList>
            <person name="Corre E."/>
            <person name="Pelletier E."/>
            <person name="Niang G."/>
            <person name="Scheremetjew M."/>
            <person name="Finn R."/>
            <person name="Kale V."/>
            <person name="Holt S."/>
            <person name="Cochrane G."/>
            <person name="Meng A."/>
            <person name="Brown T."/>
            <person name="Cohen L."/>
        </authorList>
    </citation>
    <scope>NUCLEOTIDE SEQUENCE</scope>
    <source>
        <strain evidence="7">379</strain>
    </source>
</reference>
<evidence type="ECO:0000256" key="1">
    <source>
        <dbReference type="ARBA" id="ARBA00004141"/>
    </source>
</evidence>
<evidence type="ECO:0000256" key="3">
    <source>
        <dbReference type="ARBA" id="ARBA00022989"/>
    </source>
</evidence>
<accession>A0A7S3SRQ1</accession>
<keyword evidence="6" id="KW-0732">Signal</keyword>
<evidence type="ECO:0000256" key="6">
    <source>
        <dbReference type="SAM" id="SignalP"/>
    </source>
</evidence>
<evidence type="ECO:0000256" key="4">
    <source>
        <dbReference type="ARBA" id="ARBA00023136"/>
    </source>
</evidence>
<feature type="transmembrane region" description="Helical" evidence="5">
    <location>
        <begin position="155"/>
        <end position="173"/>
    </location>
</feature>
<dbReference type="Pfam" id="PF01027">
    <property type="entry name" value="Bax1-I"/>
    <property type="match status" value="1"/>
</dbReference>
<evidence type="ECO:0000256" key="5">
    <source>
        <dbReference type="RuleBase" id="RU004379"/>
    </source>
</evidence>
<dbReference type="PANTHER" id="PTHR23291">
    <property type="entry name" value="BAX INHIBITOR-RELATED"/>
    <property type="match status" value="1"/>
</dbReference>
<name>A0A7S3SRQ1_EMIHU</name>
<feature type="transmembrane region" description="Helical" evidence="5">
    <location>
        <begin position="272"/>
        <end position="294"/>
    </location>
</feature>
<organism evidence="7">
    <name type="scientific">Emiliania huxleyi</name>
    <name type="common">Coccolithophore</name>
    <name type="synonym">Pontosphaera huxleyi</name>
    <dbReference type="NCBI Taxonomy" id="2903"/>
    <lineage>
        <taxon>Eukaryota</taxon>
        <taxon>Haptista</taxon>
        <taxon>Haptophyta</taxon>
        <taxon>Prymnesiophyceae</taxon>
        <taxon>Isochrysidales</taxon>
        <taxon>Noelaerhabdaceae</taxon>
        <taxon>Emiliania</taxon>
    </lineage>
</organism>
<sequence>MNSRPLALLLSVAAAAADRSSSRPLLLVRGGASSSYPGAGYVPPQRSYPGGGYVPVQQQPQQQQPAGTMSDAERVYVAQQFAMPAVRRQFLARVYSTVLVQVLLLAAIMAALRGAPAVAYRLMPSAPAFLLLATAPALAIQFAPRLAETAPYGHLLLAAFTALTGVGIGAATMPLPADLLVRAAAATAAAVGGLATYAVTTKRDFTARRGMLFAGLLSLLALGLVQALFGGPIVATARAYLGALVFSGYLVYDTQLIAGGGKRFQLRPTQHVLGALMVFNDVINLFLTILQAMARADRD</sequence>
<evidence type="ECO:0000256" key="2">
    <source>
        <dbReference type="ARBA" id="ARBA00022692"/>
    </source>
</evidence>
<feature type="signal peptide" evidence="6">
    <location>
        <begin position="1"/>
        <end position="22"/>
    </location>
</feature>
<gene>
    <name evidence="7" type="ORF">EHUX00137_LOCUS25692</name>
</gene>
<feature type="transmembrane region" description="Helical" evidence="5">
    <location>
        <begin position="90"/>
        <end position="112"/>
    </location>
</feature>
<keyword evidence="2 5" id="KW-0812">Transmembrane</keyword>
<keyword evidence="4 5" id="KW-0472">Membrane</keyword>
<feature type="chain" id="PRO_5031127884" evidence="6">
    <location>
        <begin position="23"/>
        <end position="299"/>
    </location>
</feature>
<dbReference type="PANTHER" id="PTHR23291:SF50">
    <property type="entry name" value="PROTEIN LIFEGUARD 4"/>
    <property type="match status" value="1"/>
</dbReference>
<evidence type="ECO:0000313" key="7">
    <source>
        <dbReference type="EMBL" id="CAE0562949.1"/>
    </source>
</evidence>
<proteinExistence type="inferred from homology"/>
<feature type="transmembrane region" description="Helical" evidence="5">
    <location>
        <begin position="211"/>
        <end position="229"/>
    </location>
</feature>
<dbReference type="InterPro" id="IPR006214">
    <property type="entry name" value="Bax_inhibitor_1-related"/>
</dbReference>